<dbReference type="Gene3D" id="3.30.1490.100">
    <property type="entry name" value="DNA polymerase, Y-family, little finger domain"/>
    <property type="match status" value="1"/>
</dbReference>
<organism evidence="19 20">
    <name type="scientific">Trichophyton rubrum</name>
    <name type="common">Athlete's foot fungus</name>
    <name type="synonym">Epidermophyton rubrum</name>
    <dbReference type="NCBI Taxonomy" id="5551"/>
    <lineage>
        <taxon>Eukaryota</taxon>
        <taxon>Fungi</taxon>
        <taxon>Dikarya</taxon>
        <taxon>Ascomycota</taxon>
        <taxon>Pezizomycotina</taxon>
        <taxon>Eurotiomycetes</taxon>
        <taxon>Eurotiomycetidae</taxon>
        <taxon>Onygenales</taxon>
        <taxon>Arthrodermataceae</taxon>
        <taxon>Trichophyton</taxon>
    </lineage>
</organism>
<evidence type="ECO:0000256" key="10">
    <source>
        <dbReference type="ARBA" id="ARBA00022842"/>
    </source>
</evidence>
<keyword evidence="4" id="KW-0548">Nucleotidyltransferase</keyword>
<dbReference type="VEuPathDB" id="FungiDB:TERG_05887"/>
<proteinExistence type="predicted"/>
<evidence type="ECO:0000256" key="1">
    <source>
        <dbReference type="ARBA" id="ARBA00012417"/>
    </source>
</evidence>
<feature type="domain" description="UmuC" evidence="17">
    <location>
        <begin position="120"/>
        <end position="299"/>
    </location>
</feature>
<feature type="compositionally biased region" description="Basic and acidic residues" evidence="16">
    <location>
        <begin position="1188"/>
        <end position="1199"/>
    </location>
</feature>
<dbReference type="InterPro" id="IPR050116">
    <property type="entry name" value="DNA_polymerase-Y"/>
</dbReference>
<dbReference type="InterPro" id="IPR043128">
    <property type="entry name" value="Rev_trsase/Diguanyl_cyclase"/>
</dbReference>
<dbReference type="Gene3D" id="3.40.1170.60">
    <property type="match status" value="1"/>
</dbReference>
<dbReference type="NCBIfam" id="NF002677">
    <property type="entry name" value="PRK02406.1"/>
    <property type="match status" value="1"/>
</dbReference>
<accession>A0A178EUY0</accession>
<keyword evidence="8 14" id="KW-0863">Zinc-finger</keyword>
<dbReference type="GO" id="GO:0008270">
    <property type="term" value="F:zinc ion binding"/>
    <property type="evidence" value="ECO:0007669"/>
    <property type="project" value="UniProtKB-KW"/>
</dbReference>
<protein>
    <recommendedName>
        <fullName evidence="2">DNA polymerase kappa</fullName>
        <ecNumber evidence="1">2.7.7.7</ecNumber>
    </recommendedName>
</protein>
<feature type="compositionally biased region" description="Acidic residues" evidence="16">
    <location>
        <begin position="1167"/>
        <end position="1182"/>
    </location>
</feature>
<evidence type="ECO:0000313" key="19">
    <source>
        <dbReference type="EMBL" id="OAL63894.1"/>
    </source>
</evidence>
<feature type="compositionally biased region" description="Polar residues" evidence="16">
    <location>
        <begin position="848"/>
        <end position="858"/>
    </location>
</feature>
<evidence type="ECO:0000313" key="20">
    <source>
        <dbReference type="Proteomes" id="UP000243015"/>
    </source>
</evidence>
<feature type="compositionally biased region" description="Basic and acidic residues" evidence="16">
    <location>
        <begin position="17"/>
        <end position="31"/>
    </location>
</feature>
<dbReference type="FunFam" id="1.10.150.20:FF:000039">
    <property type="entry name" value="Polymerase (DNA directed) kappa"/>
    <property type="match status" value="1"/>
</dbReference>
<dbReference type="GO" id="GO:0006260">
    <property type="term" value="P:DNA replication"/>
    <property type="evidence" value="ECO:0007669"/>
    <property type="project" value="UniProtKB-KW"/>
</dbReference>
<dbReference type="InterPro" id="IPR022880">
    <property type="entry name" value="DNApol_IV"/>
</dbReference>
<dbReference type="SUPFAM" id="SSF56672">
    <property type="entry name" value="DNA/RNA polymerases"/>
    <property type="match status" value="1"/>
</dbReference>
<dbReference type="VEuPathDB" id="FungiDB:TERG_05886"/>
<keyword evidence="15" id="KW-0175">Coiled coil</keyword>
<feature type="compositionally biased region" description="Polar residues" evidence="16">
    <location>
        <begin position="975"/>
        <end position="985"/>
    </location>
</feature>
<feature type="compositionally biased region" description="Polar residues" evidence="16">
    <location>
        <begin position="1305"/>
        <end position="1316"/>
    </location>
</feature>
<keyword evidence="3" id="KW-0808">Transferase</keyword>
<dbReference type="GO" id="GO:0070987">
    <property type="term" value="P:error-free translesion synthesis"/>
    <property type="evidence" value="ECO:0007669"/>
    <property type="project" value="UniProtKB-ARBA"/>
</dbReference>
<name>A0A178EUY0_TRIRU</name>
<evidence type="ECO:0000256" key="3">
    <source>
        <dbReference type="ARBA" id="ARBA00022679"/>
    </source>
</evidence>
<dbReference type="EC" id="2.7.7.7" evidence="1"/>
<evidence type="ECO:0000256" key="11">
    <source>
        <dbReference type="ARBA" id="ARBA00022932"/>
    </source>
</evidence>
<dbReference type="InterPro" id="IPR017961">
    <property type="entry name" value="DNA_pol_Y-fam_little_finger"/>
</dbReference>
<feature type="compositionally biased region" description="Polar residues" evidence="16">
    <location>
        <begin position="938"/>
        <end position="948"/>
    </location>
</feature>
<evidence type="ECO:0000256" key="8">
    <source>
        <dbReference type="ARBA" id="ARBA00022771"/>
    </source>
</evidence>
<dbReference type="EMBL" id="LHPM01000017">
    <property type="protein sequence ID" value="OAL63894.1"/>
    <property type="molecule type" value="Genomic_DNA"/>
</dbReference>
<feature type="region of interest" description="Disordered" evidence="16">
    <location>
        <begin position="968"/>
        <end position="1068"/>
    </location>
</feature>
<evidence type="ECO:0000259" key="17">
    <source>
        <dbReference type="PROSITE" id="PS50173"/>
    </source>
</evidence>
<dbReference type="GO" id="GO:0003887">
    <property type="term" value="F:DNA-directed DNA polymerase activity"/>
    <property type="evidence" value="ECO:0007669"/>
    <property type="project" value="UniProtKB-KW"/>
</dbReference>
<dbReference type="PROSITE" id="PS50173">
    <property type="entry name" value="UMUC"/>
    <property type="match status" value="1"/>
</dbReference>
<feature type="region of interest" description="Disordered" evidence="16">
    <location>
        <begin position="705"/>
        <end position="948"/>
    </location>
</feature>
<dbReference type="PROSITE" id="PS51908">
    <property type="entry name" value="ZF_UBZ4"/>
    <property type="match status" value="1"/>
</dbReference>
<keyword evidence="10" id="KW-0460">Magnesium</keyword>
<comment type="catalytic activity">
    <reaction evidence="13">
        <text>DNA(n) + a 2'-deoxyribonucleoside 5'-triphosphate = DNA(n+1) + diphosphate</text>
        <dbReference type="Rhea" id="RHEA:22508"/>
        <dbReference type="Rhea" id="RHEA-COMP:17339"/>
        <dbReference type="Rhea" id="RHEA-COMP:17340"/>
        <dbReference type="ChEBI" id="CHEBI:33019"/>
        <dbReference type="ChEBI" id="CHEBI:61560"/>
        <dbReference type="ChEBI" id="CHEBI:173112"/>
        <dbReference type="EC" id="2.7.7.7"/>
    </reaction>
</comment>
<feature type="region of interest" description="Disordered" evidence="16">
    <location>
        <begin position="608"/>
        <end position="653"/>
    </location>
</feature>
<dbReference type="FunFam" id="3.30.70.270:FF:000014">
    <property type="entry name" value="DNA polymerase kappa subunit"/>
    <property type="match status" value="1"/>
</dbReference>
<evidence type="ECO:0000256" key="14">
    <source>
        <dbReference type="PROSITE-ProRule" id="PRU01256"/>
    </source>
</evidence>
<dbReference type="InterPro" id="IPR043502">
    <property type="entry name" value="DNA/RNA_pol_sf"/>
</dbReference>
<dbReference type="FunFam" id="1.10.150.810:FF:000003">
    <property type="entry name" value="DNA polymerase kappa subunit"/>
    <property type="match status" value="1"/>
</dbReference>
<feature type="compositionally biased region" description="Polar residues" evidence="16">
    <location>
        <begin position="803"/>
        <end position="821"/>
    </location>
</feature>
<keyword evidence="11" id="KW-0239">DNA-directed DNA polymerase</keyword>
<feature type="compositionally biased region" description="Polar residues" evidence="16">
    <location>
        <begin position="905"/>
        <end position="915"/>
    </location>
</feature>
<dbReference type="Pfam" id="PF11799">
    <property type="entry name" value="IMS_C"/>
    <property type="match status" value="1"/>
</dbReference>
<dbReference type="PANTHER" id="PTHR11076:SF33">
    <property type="entry name" value="DNA POLYMERASE KAPPA"/>
    <property type="match status" value="1"/>
</dbReference>
<keyword evidence="5" id="KW-0235">DNA replication</keyword>
<keyword evidence="6" id="KW-0479">Metal-binding</keyword>
<dbReference type="CDD" id="cd03586">
    <property type="entry name" value="PolY_Pol_IV_kappa"/>
    <property type="match status" value="1"/>
</dbReference>
<evidence type="ECO:0000256" key="5">
    <source>
        <dbReference type="ARBA" id="ARBA00022705"/>
    </source>
</evidence>
<reference evidence="19 20" key="1">
    <citation type="submission" date="2016-05" db="EMBL/GenBank/DDBJ databases">
        <title>Genome sequencing of Trichophyton rubrum CMCC(F)T1i isolated from hair.</title>
        <authorList>
            <person name="Zhan P."/>
            <person name="Tao Y."/>
            <person name="Liu W."/>
        </authorList>
    </citation>
    <scope>NUCLEOTIDE SEQUENCE [LARGE SCALE GENOMIC DNA]</scope>
    <source>
        <strain evidence="20">CMCC(F)T1i</strain>
    </source>
</reference>
<evidence type="ECO:0000256" key="7">
    <source>
        <dbReference type="ARBA" id="ARBA00022763"/>
    </source>
</evidence>
<dbReference type="InterPro" id="IPR006642">
    <property type="entry name" value="Rad18_UBZ4"/>
</dbReference>
<feature type="domain" description="UBZ4-type" evidence="18">
    <location>
        <begin position="538"/>
        <end position="567"/>
    </location>
</feature>
<evidence type="ECO:0000256" key="4">
    <source>
        <dbReference type="ARBA" id="ARBA00022695"/>
    </source>
</evidence>
<dbReference type="GO" id="GO:0005634">
    <property type="term" value="C:nucleus"/>
    <property type="evidence" value="ECO:0007669"/>
    <property type="project" value="TreeGrafter"/>
</dbReference>
<feature type="coiled-coil region" evidence="15">
    <location>
        <begin position="1070"/>
        <end position="1120"/>
    </location>
</feature>
<evidence type="ECO:0000256" key="16">
    <source>
        <dbReference type="SAM" id="MobiDB-lite"/>
    </source>
</evidence>
<feature type="compositionally biased region" description="Low complexity" evidence="16">
    <location>
        <begin position="622"/>
        <end position="637"/>
    </location>
</feature>
<dbReference type="InterPro" id="IPR036775">
    <property type="entry name" value="DNA_pol_Y-fam_lit_finger_sf"/>
</dbReference>
<dbReference type="FunFam" id="3.40.1170.60:FF:000012">
    <property type="entry name" value="Putative DNA-directed polymerase kappa"/>
    <property type="match status" value="1"/>
</dbReference>
<dbReference type="GO" id="GO:0003684">
    <property type="term" value="F:damaged DNA binding"/>
    <property type="evidence" value="ECO:0007669"/>
    <property type="project" value="InterPro"/>
</dbReference>
<feature type="compositionally biased region" description="Polar residues" evidence="16">
    <location>
        <begin position="747"/>
        <end position="774"/>
    </location>
</feature>
<evidence type="ECO:0000256" key="6">
    <source>
        <dbReference type="ARBA" id="ARBA00022723"/>
    </source>
</evidence>
<dbReference type="InterPro" id="IPR001126">
    <property type="entry name" value="UmuC"/>
</dbReference>
<dbReference type="SUPFAM" id="SSF100879">
    <property type="entry name" value="Lesion bypass DNA polymerase (Y-family), little finger domain"/>
    <property type="match status" value="1"/>
</dbReference>
<dbReference type="Gene3D" id="1.10.150.810">
    <property type="match status" value="2"/>
</dbReference>
<dbReference type="GO" id="GO:0042276">
    <property type="term" value="P:error-prone translesion synthesis"/>
    <property type="evidence" value="ECO:0007669"/>
    <property type="project" value="TreeGrafter"/>
</dbReference>
<keyword evidence="7 14" id="KW-0227">DNA damage</keyword>
<comment type="caution">
    <text evidence="19">The sequence shown here is derived from an EMBL/GenBank/DDBJ whole genome shotgun (WGS) entry which is preliminary data.</text>
</comment>
<evidence type="ECO:0000256" key="13">
    <source>
        <dbReference type="ARBA" id="ARBA00049244"/>
    </source>
</evidence>
<feature type="region of interest" description="Disordered" evidence="16">
    <location>
        <begin position="1"/>
        <end position="31"/>
    </location>
</feature>
<sequence length="1316" mass="145233">MSTNSEPKVKGGIQTNGEDKATEGSEHDDTLKYQLLGPSLTKAGQDKVDQQKVSEVIYNASKGSKFFNHERARDQLLTEKIQKILAHKEKLEKQDLSHNIRLADEYIADLELRRDLSQSIVHIDCDAFFAAVEELDRPELRDVPMAVGKGVLTTCNYHARKFGCRSGMASFVAKKLCPELICIPQNYEKYTAKAREIRAILANYDPEFESASVDEAYLNITQYCAANNVDPQAAVQQLRGEVFAQTGVTVSAGIAANAKIAKISSNWNKPNGQFYVPNERAAIMEFMTKIPVRKVNGVGRVFERELGAIGVTTCGDIYQYRGMLSQLFGQKAFCFLMQCYLGLGRTRIQPAGTFPRKSVGTEHTFADLSDFHQLQEKLRWTASALEKDLRAAGTKGRTLVLKVKLHTFEVLSRQTVAPKPLLLADDLYKYSLPLLTKLHKERPQMKIRLMGLRCANLVSTKKGTLNFFNRSDTGQTVASKSEASNEAISSTEEEFEAAASQERMDDMECLENLSQELESSHKTQQAAQEEQKTVKLDKWPCPICSIPQPPDHAQFNQHVDYCLSRETIKEAVQGTLGPEDSPSLQNIFGWASALDPFSLRYGSMTKKQRGDFFGPRPKGRLTANNDAGTNDNNNNNNHQRRRGAALSVTDESKDQLERAARISPRSFGCSHYECRPVLPFDMPNLHALFISPLITMSLPDKQNNSMASKPFVPQAGSGYRNSKAPLTPKLAGFNSHLPRKLAHFDSPSPNHTRTPEASTPKPSAIHNTNITPRSGQRKARKDGNPSPAATTPPPGHLAPRLASQKSSRGSNPNEASPTPQEQHAGANLRVSRAKSMSNEPYGHLPNNRPASSCGSSVGTPMFFHADDARSPTSSAYDTESKPQPQSNPHLAPKSFIYADGRTEDSTNAAEPSYKQQPPVKKPVLAQSTPIKSPVSPRLQETSPSGPQVKQFTGNATEQHVFSPKITPAQEKTFPQIPSRNDQTPENPGRFGHIKSTSCDSTHTAGRKHSFLASPLIHRPTLSQDSTSQSASDLIDPYPKTSHNRSPSSGEISHNLLPRAPSPSKDDGNVLQRMNELAANARRERKVLDLEISNSSLLAINRALEREMRKQNAELRRFRRLSRSGRLSMTSARRSVSGGGLSVLSEADGDDTDSYSYSRMSPGCSADELTDDEVDPSSSEEDNMSSGRAAEHDEKHRAKDESRLLLDLKRHQQLLIDSQKMNQSIKRCVGWTENLISEAKKALEYSVHVSDVEVGGRVLGPDDFDGDYFKNTRGLLSPSMDISCSDIPSFEGHEAIESPPSIPNRDPTNLPSSTGER</sequence>
<feature type="region of interest" description="Disordered" evidence="16">
    <location>
        <begin position="1125"/>
        <end position="1199"/>
    </location>
</feature>
<dbReference type="Proteomes" id="UP000243015">
    <property type="component" value="Unassembled WGS sequence"/>
</dbReference>
<evidence type="ECO:0000259" key="18">
    <source>
        <dbReference type="PROSITE" id="PS51908"/>
    </source>
</evidence>
<evidence type="ECO:0000256" key="2">
    <source>
        <dbReference type="ARBA" id="ARBA00016178"/>
    </source>
</evidence>
<evidence type="ECO:0000256" key="9">
    <source>
        <dbReference type="ARBA" id="ARBA00022833"/>
    </source>
</evidence>
<dbReference type="Pfam" id="PF00817">
    <property type="entry name" value="IMS"/>
    <property type="match status" value="1"/>
</dbReference>
<feature type="region of interest" description="Disordered" evidence="16">
    <location>
        <begin position="1285"/>
        <end position="1316"/>
    </location>
</feature>
<feature type="compositionally biased region" description="Polar residues" evidence="16">
    <location>
        <begin position="870"/>
        <end position="888"/>
    </location>
</feature>
<evidence type="ECO:0000256" key="12">
    <source>
        <dbReference type="ARBA" id="ARBA00023204"/>
    </source>
</evidence>
<feature type="compositionally biased region" description="Polar residues" evidence="16">
    <location>
        <begin position="994"/>
        <end position="1003"/>
    </location>
</feature>
<gene>
    <name evidence="19" type="ORF">A7C99_4546</name>
</gene>
<keyword evidence="12 14" id="KW-0234">DNA repair</keyword>
<dbReference type="Gene3D" id="3.30.70.270">
    <property type="match status" value="1"/>
</dbReference>
<dbReference type="SMART" id="SM00734">
    <property type="entry name" value="ZnF_Rad18"/>
    <property type="match status" value="1"/>
</dbReference>
<dbReference type="PANTHER" id="PTHR11076">
    <property type="entry name" value="DNA REPAIR POLYMERASE UMUC / TRANSFERASE FAMILY MEMBER"/>
    <property type="match status" value="1"/>
</dbReference>
<feature type="compositionally biased region" description="Polar residues" evidence="16">
    <location>
        <begin position="1020"/>
        <end position="1031"/>
    </location>
</feature>
<dbReference type="GO" id="GO:0006281">
    <property type="term" value="P:DNA repair"/>
    <property type="evidence" value="ECO:0007669"/>
    <property type="project" value="UniProtKB-KW"/>
</dbReference>
<dbReference type="Gene3D" id="3.30.160.60">
    <property type="entry name" value="Classic Zinc Finger"/>
    <property type="match status" value="1"/>
</dbReference>
<keyword evidence="9" id="KW-0862">Zinc</keyword>
<dbReference type="FunFam" id="3.30.1490.100:FF:000004">
    <property type="entry name" value="DNA polymerase IV"/>
    <property type="match status" value="1"/>
</dbReference>
<evidence type="ECO:0000256" key="15">
    <source>
        <dbReference type="SAM" id="Coils"/>
    </source>
</evidence>